<feature type="region of interest" description="Disordered" evidence="1">
    <location>
        <begin position="561"/>
        <end position="580"/>
    </location>
</feature>
<keyword evidence="4" id="KW-1185">Reference proteome</keyword>
<proteinExistence type="predicted"/>
<dbReference type="EMBL" id="BAAATZ010000015">
    <property type="protein sequence ID" value="GAA2729386.1"/>
    <property type="molecule type" value="Genomic_DNA"/>
</dbReference>
<comment type="caution">
    <text evidence="3">The sequence shown here is derived from an EMBL/GenBank/DDBJ whole genome shotgun (WGS) entry which is preliminary data.</text>
</comment>
<evidence type="ECO:0000256" key="1">
    <source>
        <dbReference type="SAM" id="MobiDB-lite"/>
    </source>
</evidence>
<name>A0ABN3UBW1_9ACTN</name>
<evidence type="ECO:0000259" key="2">
    <source>
        <dbReference type="Pfam" id="PF20703"/>
    </source>
</evidence>
<feature type="domain" description="Novel STAND NTPase 1" evidence="2">
    <location>
        <begin position="22"/>
        <end position="211"/>
    </location>
</feature>
<dbReference type="InterPro" id="IPR011990">
    <property type="entry name" value="TPR-like_helical_dom_sf"/>
</dbReference>
<reference evidence="3 4" key="1">
    <citation type="journal article" date="2019" name="Int. J. Syst. Evol. Microbiol.">
        <title>The Global Catalogue of Microorganisms (GCM) 10K type strain sequencing project: providing services to taxonomists for standard genome sequencing and annotation.</title>
        <authorList>
            <consortium name="The Broad Institute Genomics Platform"/>
            <consortium name="The Broad Institute Genome Sequencing Center for Infectious Disease"/>
            <person name="Wu L."/>
            <person name="Ma J."/>
        </authorList>
    </citation>
    <scope>NUCLEOTIDE SEQUENCE [LARGE SCALE GENOMIC DNA]</scope>
    <source>
        <strain evidence="3 4">JCM 8201</strain>
    </source>
</reference>
<protein>
    <recommendedName>
        <fullName evidence="2">Novel STAND NTPase 1 domain-containing protein</fullName>
    </recommendedName>
</protein>
<dbReference type="SUPFAM" id="SSF48452">
    <property type="entry name" value="TPR-like"/>
    <property type="match status" value="1"/>
</dbReference>
<organism evidence="3 4">
    <name type="scientific">Actinocorallia aurantiaca</name>
    <dbReference type="NCBI Taxonomy" id="46204"/>
    <lineage>
        <taxon>Bacteria</taxon>
        <taxon>Bacillati</taxon>
        <taxon>Actinomycetota</taxon>
        <taxon>Actinomycetes</taxon>
        <taxon>Streptosporangiales</taxon>
        <taxon>Thermomonosporaceae</taxon>
        <taxon>Actinocorallia</taxon>
    </lineage>
</organism>
<dbReference type="Proteomes" id="UP001501842">
    <property type="component" value="Unassembled WGS sequence"/>
</dbReference>
<sequence>MSNPLHPYRSDHEPTRPAAVRHTRRREIEQVGRLWTRHRLTILSGHPGVGKSALLHAGVVPSLEEVGGLLLPVGRVTHHVAFPMAALPPQNRFVFPLLASWAPGESPAQLSGSSIQQFLKRRLRYDRFGEPSRTHLCVDPAEVLFQEFPERETQRLRFLEDLFETLCGQPHLRLLLVLRTAMLDEARAFARRLEAEKVPTGLFSLGPLQADLFDRSDWCGPLAEELQTVRTPDGRKAHVPGIDPGLFSLLCARLGPELFQDPAALASKVDHVLGEHVEQTLSAVAVDHRLPLPDLEAWFRNAFIDPGPRTREKASFSPEVLRALEDKWLIRARIGPEDMDYELRHPRLREAVRSSSIRQVPIRRPDAAELLREAAATFWSGNLRLSRDQAKGAAQTCAPQDLEVTAQIECLLGDLTYSEGMFTEAAEHYKAAARTFEVLQNTDLVGHLLSALGRLSLRTDPAAALPELLAAATRLPHDLHVLTALGQALWQAGQAQTALTVLNEVLSEDGNNLEALRVRGELHADLGEAESALQDLDRIDRGASSSALSAWILANAMRARGKPRTAPSPESEELNEVVGAADRDNGPVLLRVARVRELSGDHPDAAKLAGRALRAKNPPIPPQLLLKAEKLKNRTST</sequence>
<dbReference type="Pfam" id="PF20703">
    <property type="entry name" value="nSTAND1"/>
    <property type="match status" value="1"/>
</dbReference>
<dbReference type="InterPro" id="IPR049052">
    <property type="entry name" value="nSTAND1"/>
</dbReference>
<feature type="region of interest" description="Disordered" evidence="1">
    <location>
        <begin position="1"/>
        <end position="23"/>
    </location>
</feature>
<evidence type="ECO:0000313" key="3">
    <source>
        <dbReference type="EMBL" id="GAA2729386.1"/>
    </source>
</evidence>
<accession>A0ABN3UBW1</accession>
<gene>
    <name evidence="3" type="ORF">GCM10010439_39780</name>
</gene>
<evidence type="ECO:0000313" key="4">
    <source>
        <dbReference type="Proteomes" id="UP001501842"/>
    </source>
</evidence>
<dbReference type="Gene3D" id="1.25.40.10">
    <property type="entry name" value="Tetratricopeptide repeat domain"/>
    <property type="match status" value="1"/>
</dbReference>